<evidence type="ECO:0008006" key="3">
    <source>
        <dbReference type="Google" id="ProtNLM"/>
    </source>
</evidence>
<dbReference type="Gene3D" id="3.10.450.50">
    <property type="match status" value="1"/>
</dbReference>
<proteinExistence type="predicted"/>
<gene>
    <name evidence="1" type="ORF">R7226_06675</name>
</gene>
<organism evidence="1 2">
    <name type="scientific">Conexibacter stalactiti</name>
    <dbReference type="NCBI Taxonomy" id="1940611"/>
    <lineage>
        <taxon>Bacteria</taxon>
        <taxon>Bacillati</taxon>
        <taxon>Actinomycetota</taxon>
        <taxon>Thermoleophilia</taxon>
        <taxon>Solirubrobacterales</taxon>
        <taxon>Conexibacteraceae</taxon>
        <taxon>Conexibacter</taxon>
    </lineage>
</organism>
<keyword evidence="2" id="KW-1185">Reference proteome</keyword>
<protein>
    <recommendedName>
        <fullName evidence="3">SnoaL-like domain-containing protein</fullName>
    </recommendedName>
</protein>
<sequence>MSRLPRAAAWAAAASGAAALAYPRVLELALQYNLRRLRAGDPEPLLRFDAQDVRFRFPGTSSWACELTSKEELRGWLRQFVDIGLQLHADEVVVKGPPWNTTVCIRCSDHLTTPDGTRVYENRAVIWGRIAWGLLREYEVYEDTERSLALDAWLATRSG</sequence>
<reference evidence="2" key="1">
    <citation type="submission" date="2023-07" db="EMBL/GenBank/DDBJ databases">
        <title>Conexibacter stalactiti sp. nov., isolated from stalactites in a lava cave and emended description of the genus Conexibacter.</title>
        <authorList>
            <person name="Lee S.D."/>
        </authorList>
    </citation>
    <scope>NUCLEOTIDE SEQUENCE [LARGE SCALE GENOMIC DNA]</scope>
    <source>
        <strain evidence="2">KCTC 39840</strain>
    </source>
</reference>
<name>A0ABU4HL32_9ACTN</name>
<dbReference type="Proteomes" id="UP001284601">
    <property type="component" value="Unassembled WGS sequence"/>
</dbReference>
<dbReference type="InterPro" id="IPR032710">
    <property type="entry name" value="NTF2-like_dom_sf"/>
</dbReference>
<accession>A0ABU4HL32</accession>
<dbReference type="RefSeq" id="WP_318596268.1">
    <property type="nucleotide sequence ID" value="NZ_JAWSTH010000011.1"/>
</dbReference>
<evidence type="ECO:0000313" key="2">
    <source>
        <dbReference type="Proteomes" id="UP001284601"/>
    </source>
</evidence>
<dbReference type="SUPFAM" id="SSF54427">
    <property type="entry name" value="NTF2-like"/>
    <property type="match status" value="1"/>
</dbReference>
<comment type="caution">
    <text evidence="1">The sequence shown here is derived from an EMBL/GenBank/DDBJ whole genome shotgun (WGS) entry which is preliminary data.</text>
</comment>
<dbReference type="EMBL" id="JAWSTH010000011">
    <property type="protein sequence ID" value="MDW5594010.1"/>
    <property type="molecule type" value="Genomic_DNA"/>
</dbReference>
<evidence type="ECO:0000313" key="1">
    <source>
        <dbReference type="EMBL" id="MDW5594010.1"/>
    </source>
</evidence>